<protein>
    <submittedName>
        <fullName evidence="2">Helix-turn-helix resolvase-like protein</fullName>
    </submittedName>
</protein>
<reference evidence="2 3" key="1">
    <citation type="submission" date="2018-06" db="EMBL/GenBank/DDBJ databases">
        <title>Freshwater and sediment microbial communities from various areas in North America, analyzing microbe dynamics in response to fracking.</title>
        <authorList>
            <person name="Lamendella R."/>
        </authorList>
    </citation>
    <scope>NUCLEOTIDE SEQUENCE [LARGE SCALE GENOMIC DNA]</scope>
    <source>
        <strain evidence="2 3">97B</strain>
    </source>
</reference>
<dbReference type="Proteomes" id="UP000252118">
    <property type="component" value="Unassembled WGS sequence"/>
</dbReference>
<dbReference type="InterPro" id="IPR006120">
    <property type="entry name" value="Resolvase_HTH_dom"/>
</dbReference>
<evidence type="ECO:0000313" key="2">
    <source>
        <dbReference type="EMBL" id="RBP02651.1"/>
    </source>
</evidence>
<accession>A0A366EJT3</accession>
<evidence type="ECO:0000313" key="3">
    <source>
        <dbReference type="Proteomes" id="UP000252118"/>
    </source>
</evidence>
<sequence>MDLLFIGLVSFSILLLVISFFQRDRYRDIEKDMEELSMNVLQEHYQLKKRIRVLEEELMVNGDTPLKRTAPIRKPIHEVVKNQVIALYQQGIPVEQIAKQSALSKTEVQQLISKL</sequence>
<feature type="domain" description="Resolvase HTH" evidence="1">
    <location>
        <begin position="82"/>
        <end position="106"/>
    </location>
</feature>
<name>A0A366EJT3_9BACI</name>
<proteinExistence type="predicted"/>
<dbReference type="EMBL" id="QNRJ01000013">
    <property type="protein sequence ID" value="RBP02651.1"/>
    <property type="molecule type" value="Genomic_DNA"/>
</dbReference>
<comment type="caution">
    <text evidence="2">The sequence shown here is derived from an EMBL/GenBank/DDBJ whole genome shotgun (WGS) entry which is preliminary data.</text>
</comment>
<dbReference type="GO" id="GO:0003677">
    <property type="term" value="F:DNA binding"/>
    <property type="evidence" value="ECO:0007669"/>
    <property type="project" value="InterPro"/>
</dbReference>
<dbReference type="GO" id="GO:0000150">
    <property type="term" value="F:DNA strand exchange activity"/>
    <property type="evidence" value="ECO:0007669"/>
    <property type="project" value="InterPro"/>
</dbReference>
<evidence type="ECO:0000259" key="1">
    <source>
        <dbReference type="Pfam" id="PF02796"/>
    </source>
</evidence>
<organism evidence="2 3">
    <name type="scientific">Rossellomorea aquimaris</name>
    <dbReference type="NCBI Taxonomy" id="189382"/>
    <lineage>
        <taxon>Bacteria</taxon>
        <taxon>Bacillati</taxon>
        <taxon>Bacillota</taxon>
        <taxon>Bacilli</taxon>
        <taxon>Bacillales</taxon>
        <taxon>Bacillaceae</taxon>
        <taxon>Rossellomorea</taxon>
    </lineage>
</organism>
<gene>
    <name evidence="2" type="ORF">DET59_11376</name>
</gene>
<dbReference type="AlphaFoldDB" id="A0A366EJT3"/>
<dbReference type="Gene3D" id="1.10.10.60">
    <property type="entry name" value="Homeodomain-like"/>
    <property type="match status" value="1"/>
</dbReference>
<dbReference type="RefSeq" id="WP_258549696.1">
    <property type="nucleotide sequence ID" value="NZ_QNRJ01000013.1"/>
</dbReference>
<dbReference type="Pfam" id="PF02796">
    <property type="entry name" value="HTH_7"/>
    <property type="match status" value="1"/>
</dbReference>